<comment type="caution">
    <text evidence="2">The sequence shown here is derived from an EMBL/GenBank/DDBJ whole genome shotgun (WGS) entry which is preliminary data.</text>
</comment>
<dbReference type="AlphaFoldDB" id="N9FK31"/>
<accession>N9FK31</accession>
<dbReference type="PATRIC" id="fig|1217649.3.peg.1204"/>
<proteinExistence type="predicted"/>
<dbReference type="HOGENOM" id="CLU_215175_0_0_6"/>
<sequence>MKKEFVIPYLSIAVLYWFSLLWRIEDSGPIAAYLFGRALMWPFQLLKFIF</sequence>
<evidence type="ECO:0000313" key="3">
    <source>
        <dbReference type="Proteomes" id="UP000018417"/>
    </source>
</evidence>
<feature type="transmembrane region" description="Helical" evidence="1">
    <location>
        <begin position="7"/>
        <end position="24"/>
    </location>
</feature>
<evidence type="ECO:0000256" key="1">
    <source>
        <dbReference type="SAM" id="Phobius"/>
    </source>
</evidence>
<dbReference type="Proteomes" id="UP000018417">
    <property type="component" value="Unassembled WGS sequence"/>
</dbReference>
<dbReference type="RefSeq" id="WP_005053233.1">
    <property type="nucleotide sequence ID" value="NZ_KB849759.1"/>
</dbReference>
<name>N9FK31_9GAMM</name>
<keyword evidence="1" id="KW-1133">Transmembrane helix</keyword>
<keyword evidence="1" id="KW-0812">Transmembrane</keyword>
<organism evidence="2 3">
    <name type="scientific">Acinetobacter beijerinckii ANC 3835</name>
    <dbReference type="NCBI Taxonomy" id="1217649"/>
    <lineage>
        <taxon>Bacteria</taxon>
        <taxon>Pseudomonadati</taxon>
        <taxon>Pseudomonadota</taxon>
        <taxon>Gammaproteobacteria</taxon>
        <taxon>Moraxellales</taxon>
        <taxon>Moraxellaceae</taxon>
        <taxon>Acinetobacter</taxon>
    </lineage>
</organism>
<dbReference type="EMBL" id="APQK01000011">
    <property type="protein sequence ID" value="ENW05301.1"/>
    <property type="molecule type" value="Genomic_DNA"/>
</dbReference>
<gene>
    <name evidence="2" type="ORF">F934_01266</name>
</gene>
<dbReference type="GeneID" id="56330814"/>
<reference evidence="2 3" key="1">
    <citation type="submission" date="2013-02" db="EMBL/GenBank/DDBJ databases">
        <title>The Genome Sequence of Acinetobacter beijerinckii ANC 3835.</title>
        <authorList>
            <consortium name="The Broad Institute Genome Sequencing Platform"/>
            <consortium name="The Broad Institute Genome Sequencing Center for Infectious Disease"/>
            <person name="Cerqueira G."/>
            <person name="Feldgarden M."/>
            <person name="Courvalin P."/>
            <person name="Perichon B."/>
            <person name="Grillot-Courvalin C."/>
            <person name="Clermont D."/>
            <person name="Rocha E."/>
            <person name="Yoon E.-J."/>
            <person name="Nemec A."/>
            <person name="Walker B."/>
            <person name="Young S.K."/>
            <person name="Zeng Q."/>
            <person name="Gargeya S."/>
            <person name="Fitzgerald M."/>
            <person name="Haas B."/>
            <person name="Abouelleil A."/>
            <person name="Alvarado L."/>
            <person name="Arachchi H.M."/>
            <person name="Berlin A.M."/>
            <person name="Chapman S.B."/>
            <person name="Dewar J."/>
            <person name="Goldberg J."/>
            <person name="Griggs A."/>
            <person name="Gujja S."/>
            <person name="Hansen M."/>
            <person name="Howarth C."/>
            <person name="Imamovic A."/>
            <person name="Larimer J."/>
            <person name="McCowan C."/>
            <person name="Murphy C."/>
            <person name="Neiman D."/>
            <person name="Pearson M."/>
            <person name="Priest M."/>
            <person name="Roberts A."/>
            <person name="Saif S."/>
            <person name="Shea T."/>
            <person name="Sisk P."/>
            <person name="Sykes S."/>
            <person name="Wortman J."/>
            <person name="Nusbaum C."/>
            <person name="Birren B."/>
        </authorList>
    </citation>
    <scope>NUCLEOTIDE SEQUENCE [LARGE SCALE GENOMIC DNA]</scope>
    <source>
        <strain evidence="2 3">ANC 3835</strain>
    </source>
</reference>
<protein>
    <submittedName>
        <fullName evidence="2">Uncharacterized protein</fullName>
    </submittedName>
</protein>
<evidence type="ECO:0000313" key="2">
    <source>
        <dbReference type="EMBL" id="ENW05301.1"/>
    </source>
</evidence>
<keyword evidence="1" id="KW-0472">Membrane</keyword>